<reference evidence="1" key="1">
    <citation type="submission" date="2022-08" db="EMBL/GenBank/DDBJ databases">
        <title>Genome Sequence of Lecanicillium fungicola.</title>
        <authorList>
            <person name="Buettner E."/>
        </authorList>
    </citation>
    <scope>NUCLEOTIDE SEQUENCE</scope>
    <source>
        <strain evidence="1">Babe33</strain>
    </source>
</reference>
<name>A0ACC1N0Y3_9HYPO</name>
<protein>
    <submittedName>
        <fullName evidence="1">Uncharacterized protein</fullName>
    </submittedName>
</protein>
<evidence type="ECO:0000313" key="1">
    <source>
        <dbReference type="EMBL" id="KAJ2972108.1"/>
    </source>
</evidence>
<proteinExistence type="predicted"/>
<dbReference type="EMBL" id="JANJQO010001213">
    <property type="protein sequence ID" value="KAJ2972108.1"/>
    <property type="molecule type" value="Genomic_DNA"/>
</dbReference>
<comment type="caution">
    <text evidence="1">The sequence shown here is derived from an EMBL/GenBank/DDBJ whole genome shotgun (WGS) entry which is preliminary data.</text>
</comment>
<sequence length="479" mass="53545">MDLSDSSTGGASPSSSDFPELLSYSTTSSYSIGGDLLLSPVSTVASPPMQHIVKQYAIFQDPTQGHLPSPPNSGKMPYPDWNTSFGMEAGPGPNDDVTIPPEFYMPERCTPDPDSYLSSYPVAESHNSSTMNQSSPYFLRLHQPENDVHILGRSSSAAANLNALETASKVNAPDEDLEPRIESHKRNSRILSVSATLSTDDNMESVVENDYNSHDVEPFSPRSNHSFAGVRKSKKKVATKKAASSRAPIINVEEHRNCYGDLVPPQLKETCPQEERCIFESRWAHRDKKGQDMWDSIQEDFHRKFGRLLCKEALQMKLSRGRAKYIEWLGKDEDILVQAWENVQANHYKAITDEFERLGGSRNMLLNPSDIEVKVVVDLGLEEDMYVEGISSMEFRRRCRILSGKKREGGRNGKAEGISYSGPSLLGRAVDEDEVIKQVLEKQTKGPRPRQSQGQRRKQSAQPQSRRGPKKTRLESSQV</sequence>
<keyword evidence="2" id="KW-1185">Reference proteome</keyword>
<gene>
    <name evidence="1" type="ORF">NQ176_g7345</name>
</gene>
<accession>A0ACC1N0Y3</accession>
<dbReference type="Proteomes" id="UP001143910">
    <property type="component" value="Unassembled WGS sequence"/>
</dbReference>
<organism evidence="1 2">
    <name type="scientific">Zarea fungicola</name>
    <dbReference type="NCBI Taxonomy" id="93591"/>
    <lineage>
        <taxon>Eukaryota</taxon>
        <taxon>Fungi</taxon>
        <taxon>Dikarya</taxon>
        <taxon>Ascomycota</taxon>
        <taxon>Pezizomycotina</taxon>
        <taxon>Sordariomycetes</taxon>
        <taxon>Hypocreomycetidae</taxon>
        <taxon>Hypocreales</taxon>
        <taxon>Cordycipitaceae</taxon>
        <taxon>Zarea</taxon>
    </lineage>
</organism>
<evidence type="ECO:0000313" key="2">
    <source>
        <dbReference type="Proteomes" id="UP001143910"/>
    </source>
</evidence>